<organism evidence="1 2">
    <name type="scientific">Rhizopus delemar</name>
    <dbReference type="NCBI Taxonomy" id="936053"/>
    <lineage>
        <taxon>Eukaryota</taxon>
        <taxon>Fungi</taxon>
        <taxon>Fungi incertae sedis</taxon>
        <taxon>Mucoromycota</taxon>
        <taxon>Mucoromycotina</taxon>
        <taxon>Mucoromycetes</taxon>
        <taxon>Mucorales</taxon>
        <taxon>Mucorineae</taxon>
        <taxon>Rhizopodaceae</taxon>
        <taxon>Rhizopus</taxon>
    </lineage>
</organism>
<gene>
    <name evidence="1" type="ORF">G6F50_016778</name>
</gene>
<dbReference type="Proteomes" id="UP000740926">
    <property type="component" value="Unassembled WGS sequence"/>
</dbReference>
<name>A0A9P7C159_9FUNG</name>
<comment type="caution">
    <text evidence="1">The sequence shown here is derived from an EMBL/GenBank/DDBJ whole genome shotgun (WGS) entry which is preliminary data.</text>
</comment>
<evidence type="ECO:0000313" key="2">
    <source>
        <dbReference type="Proteomes" id="UP000740926"/>
    </source>
</evidence>
<reference evidence="1 2" key="1">
    <citation type="journal article" date="2020" name="Microb. Genom.">
        <title>Genetic diversity of clinical and environmental Mucorales isolates obtained from an investigation of mucormycosis cases among solid organ transplant recipients.</title>
        <authorList>
            <person name="Nguyen M.H."/>
            <person name="Kaul D."/>
            <person name="Muto C."/>
            <person name="Cheng S.J."/>
            <person name="Richter R.A."/>
            <person name="Bruno V.M."/>
            <person name="Liu G."/>
            <person name="Beyhan S."/>
            <person name="Sundermann A.J."/>
            <person name="Mounaud S."/>
            <person name="Pasculle A.W."/>
            <person name="Nierman W.C."/>
            <person name="Driscoll E."/>
            <person name="Cumbie R."/>
            <person name="Clancy C.J."/>
            <person name="Dupont C.L."/>
        </authorList>
    </citation>
    <scope>NUCLEOTIDE SEQUENCE [LARGE SCALE GENOMIC DNA]</scope>
    <source>
        <strain evidence="1 2">GL24</strain>
    </source>
</reference>
<dbReference type="AlphaFoldDB" id="A0A9P7C159"/>
<sequence>MGELIRRQAARREAQRIGVLAVQFLAAAVFFQDRIQRLFAAVGPDADLRAGGARQVGVLQLATGAEQRIGLAAERGTVLVDVVLRRVHAFLQGAAQGGIQGVGLVGLARFQADAGEAKASWL</sequence>
<protein>
    <submittedName>
        <fullName evidence="1">Uncharacterized protein</fullName>
    </submittedName>
</protein>
<accession>A0A9P7C159</accession>
<keyword evidence="2" id="KW-1185">Reference proteome</keyword>
<dbReference type="EMBL" id="JAANIU010011079">
    <property type="protein sequence ID" value="KAG1531294.1"/>
    <property type="molecule type" value="Genomic_DNA"/>
</dbReference>
<evidence type="ECO:0000313" key="1">
    <source>
        <dbReference type="EMBL" id="KAG1531294.1"/>
    </source>
</evidence>
<proteinExistence type="predicted"/>